<organism evidence="10 11">
    <name type="scientific">Pedobacter polaris</name>
    <dbReference type="NCBI Taxonomy" id="2571273"/>
    <lineage>
        <taxon>Bacteria</taxon>
        <taxon>Pseudomonadati</taxon>
        <taxon>Bacteroidota</taxon>
        <taxon>Sphingobacteriia</taxon>
        <taxon>Sphingobacteriales</taxon>
        <taxon>Sphingobacteriaceae</taxon>
        <taxon>Pedobacter</taxon>
    </lineage>
</organism>
<dbReference type="CDD" id="cd16913">
    <property type="entry name" value="YkuD_like"/>
    <property type="match status" value="1"/>
</dbReference>
<feature type="active site" description="Nucleophile" evidence="7">
    <location>
        <position position="162"/>
    </location>
</feature>
<dbReference type="RefSeq" id="WP_136843520.1">
    <property type="nucleotide sequence ID" value="NZ_SWBR01000005.1"/>
</dbReference>
<keyword evidence="8" id="KW-0732">Signal</keyword>
<dbReference type="AlphaFoldDB" id="A0A4U1CGA8"/>
<dbReference type="EMBL" id="SWBR01000005">
    <property type="protein sequence ID" value="TKC05511.1"/>
    <property type="molecule type" value="Genomic_DNA"/>
</dbReference>
<feature type="domain" description="L,D-TPase catalytic" evidence="9">
    <location>
        <begin position="59"/>
        <end position="193"/>
    </location>
</feature>
<keyword evidence="6 7" id="KW-0961">Cell wall biogenesis/degradation</keyword>
<protein>
    <recommendedName>
        <fullName evidence="9">L,D-TPase catalytic domain-containing protein</fullName>
    </recommendedName>
</protein>
<dbReference type="UniPathway" id="UPA00219"/>
<dbReference type="Pfam" id="PF03734">
    <property type="entry name" value="YkuD"/>
    <property type="match status" value="1"/>
</dbReference>
<dbReference type="GO" id="GO:0008360">
    <property type="term" value="P:regulation of cell shape"/>
    <property type="evidence" value="ECO:0007669"/>
    <property type="project" value="UniProtKB-UniRule"/>
</dbReference>
<keyword evidence="11" id="KW-1185">Reference proteome</keyword>
<sequence length="245" mass="27752">MNKLFQTLLLLLMTIPALAQNSFKASQLKFERVRIAYEQKGETLQKDLQKAGFTSDFQLFIAAYKVEGKLEVWLKGNGQNQFKLFKTYNFCAHSGTLGPKVIEGDGQTPEGFYQINVFNPMSNFHLSLGIDYPNKVDLARTGKGNKTGGDIYIHGNCVTIGCIPLTDEKIKEVYILAVEARNAGQKDIPVSIYPFKMTEANMKKYSNQYPQQVAFWQTLQKGYMAFEKDKNLTKVTHVKGSYFVK</sequence>
<feature type="chain" id="PRO_5020199729" description="L,D-TPase catalytic domain-containing protein" evidence="8">
    <location>
        <begin position="20"/>
        <end position="245"/>
    </location>
</feature>
<evidence type="ECO:0000256" key="5">
    <source>
        <dbReference type="ARBA" id="ARBA00022984"/>
    </source>
</evidence>
<comment type="similarity">
    <text evidence="2">Belongs to the YkuD family.</text>
</comment>
<dbReference type="GO" id="GO:0016740">
    <property type="term" value="F:transferase activity"/>
    <property type="evidence" value="ECO:0007669"/>
    <property type="project" value="UniProtKB-KW"/>
</dbReference>
<dbReference type="Proteomes" id="UP000309488">
    <property type="component" value="Unassembled WGS sequence"/>
</dbReference>
<gene>
    <name evidence="10" type="ORF">FA048_17450</name>
</gene>
<keyword evidence="5 7" id="KW-0573">Peptidoglycan synthesis</keyword>
<dbReference type="PANTHER" id="PTHR36699">
    <property type="entry name" value="LD-TRANSPEPTIDASE"/>
    <property type="match status" value="1"/>
</dbReference>
<evidence type="ECO:0000256" key="1">
    <source>
        <dbReference type="ARBA" id="ARBA00004752"/>
    </source>
</evidence>
<reference evidence="10 11" key="1">
    <citation type="submission" date="2019-04" db="EMBL/GenBank/DDBJ databases">
        <title>Pedobacter sp. RP-3-22 sp. nov., isolated from Arctic soil.</title>
        <authorList>
            <person name="Dahal R.H."/>
            <person name="Kim D.-U."/>
        </authorList>
    </citation>
    <scope>NUCLEOTIDE SEQUENCE [LARGE SCALE GENOMIC DNA]</scope>
    <source>
        <strain evidence="10 11">RP-3-22</strain>
    </source>
</reference>
<dbReference type="InterPro" id="IPR005490">
    <property type="entry name" value="LD_TPept_cat_dom"/>
</dbReference>
<comment type="caution">
    <text evidence="10">The sequence shown here is derived from an EMBL/GenBank/DDBJ whole genome shotgun (WGS) entry which is preliminary data.</text>
</comment>
<evidence type="ECO:0000313" key="10">
    <source>
        <dbReference type="EMBL" id="TKC05511.1"/>
    </source>
</evidence>
<dbReference type="GO" id="GO:0071555">
    <property type="term" value="P:cell wall organization"/>
    <property type="evidence" value="ECO:0007669"/>
    <property type="project" value="UniProtKB-UniRule"/>
</dbReference>
<keyword evidence="4 7" id="KW-0133">Cell shape</keyword>
<comment type="pathway">
    <text evidence="1 7">Cell wall biogenesis; peptidoglycan biosynthesis.</text>
</comment>
<dbReference type="GO" id="GO:0009252">
    <property type="term" value="P:peptidoglycan biosynthetic process"/>
    <property type="evidence" value="ECO:0007669"/>
    <property type="project" value="UniProtKB-UniPathway"/>
</dbReference>
<evidence type="ECO:0000256" key="8">
    <source>
        <dbReference type="SAM" id="SignalP"/>
    </source>
</evidence>
<evidence type="ECO:0000313" key="11">
    <source>
        <dbReference type="Proteomes" id="UP000309488"/>
    </source>
</evidence>
<dbReference type="SUPFAM" id="SSF141523">
    <property type="entry name" value="L,D-transpeptidase catalytic domain-like"/>
    <property type="match status" value="1"/>
</dbReference>
<proteinExistence type="inferred from homology"/>
<dbReference type="InterPro" id="IPR038063">
    <property type="entry name" value="Transpep_catalytic_dom"/>
</dbReference>
<evidence type="ECO:0000256" key="4">
    <source>
        <dbReference type="ARBA" id="ARBA00022960"/>
    </source>
</evidence>
<name>A0A4U1CGA8_9SPHI</name>
<evidence type="ECO:0000259" key="9">
    <source>
        <dbReference type="PROSITE" id="PS52029"/>
    </source>
</evidence>
<evidence type="ECO:0000256" key="3">
    <source>
        <dbReference type="ARBA" id="ARBA00022679"/>
    </source>
</evidence>
<feature type="signal peptide" evidence="8">
    <location>
        <begin position="1"/>
        <end position="19"/>
    </location>
</feature>
<accession>A0A4U1CGA8</accession>
<feature type="active site" description="Proton donor/acceptor" evidence="7">
    <location>
        <position position="154"/>
    </location>
</feature>
<dbReference type="GO" id="GO:0004180">
    <property type="term" value="F:carboxypeptidase activity"/>
    <property type="evidence" value="ECO:0007669"/>
    <property type="project" value="UniProtKB-ARBA"/>
</dbReference>
<evidence type="ECO:0000256" key="2">
    <source>
        <dbReference type="ARBA" id="ARBA00005992"/>
    </source>
</evidence>
<dbReference type="PANTHER" id="PTHR36699:SF1">
    <property type="entry name" value="L,D-TRANSPEPTIDASE YAFK-RELATED"/>
    <property type="match status" value="1"/>
</dbReference>
<dbReference type="OrthoDB" id="9809748at2"/>
<evidence type="ECO:0000256" key="6">
    <source>
        <dbReference type="ARBA" id="ARBA00023316"/>
    </source>
</evidence>
<dbReference type="PROSITE" id="PS52029">
    <property type="entry name" value="LD_TPASE"/>
    <property type="match status" value="1"/>
</dbReference>
<keyword evidence="3" id="KW-0808">Transferase</keyword>
<evidence type="ECO:0000256" key="7">
    <source>
        <dbReference type="PROSITE-ProRule" id="PRU01373"/>
    </source>
</evidence>